<feature type="compositionally biased region" description="Polar residues" evidence="1">
    <location>
        <begin position="164"/>
        <end position="175"/>
    </location>
</feature>
<organism evidence="2 3">
    <name type="scientific">Pleurodeles waltl</name>
    <name type="common">Iberian ribbed newt</name>
    <dbReference type="NCBI Taxonomy" id="8319"/>
    <lineage>
        <taxon>Eukaryota</taxon>
        <taxon>Metazoa</taxon>
        <taxon>Chordata</taxon>
        <taxon>Craniata</taxon>
        <taxon>Vertebrata</taxon>
        <taxon>Euteleostomi</taxon>
        <taxon>Amphibia</taxon>
        <taxon>Batrachia</taxon>
        <taxon>Caudata</taxon>
        <taxon>Salamandroidea</taxon>
        <taxon>Salamandridae</taxon>
        <taxon>Pleurodelinae</taxon>
        <taxon>Pleurodeles</taxon>
    </lineage>
</organism>
<feature type="region of interest" description="Disordered" evidence="1">
    <location>
        <begin position="150"/>
        <end position="183"/>
    </location>
</feature>
<evidence type="ECO:0000313" key="2">
    <source>
        <dbReference type="EMBL" id="KAJ1105624.1"/>
    </source>
</evidence>
<sequence length="183" mass="20318">MPPIYVPVALSRAPEAWRGLPLGERQSESGWWTPSQTQATANLPPPPFAIRPQLVTHDKIEVKQQQKDAAHSCRVKRKWDTASAASRATPDYPLPSKKYTYTSYGAVRGVAAENTSERRMMMDGAGTACSTHVDICCLDAVRSPLQESIREAADSPPRIRPCSHLTTGRKSTTYSHPRYKRTL</sequence>
<protein>
    <submittedName>
        <fullName evidence="2">Uncharacterized protein</fullName>
    </submittedName>
</protein>
<dbReference type="AlphaFoldDB" id="A0AAV7MRB9"/>
<reference evidence="2" key="1">
    <citation type="journal article" date="2022" name="bioRxiv">
        <title>Sequencing and chromosome-scale assembly of the giantPleurodeles waltlgenome.</title>
        <authorList>
            <person name="Brown T."/>
            <person name="Elewa A."/>
            <person name="Iarovenko S."/>
            <person name="Subramanian E."/>
            <person name="Araus A.J."/>
            <person name="Petzold A."/>
            <person name="Susuki M."/>
            <person name="Suzuki K.-i.T."/>
            <person name="Hayashi T."/>
            <person name="Toyoda A."/>
            <person name="Oliveira C."/>
            <person name="Osipova E."/>
            <person name="Leigh N.D."/>
            <person name="Simon A."/>
            <person name="Yun M.H."/>
        </authorList>
    </citation>
    <scope>NUCLEOTIDE SEQUENCE</scope>
    <source>
        <strain evidence="2">20211129_DDA</strain>
        <tissue evidence="2">Liver</tissue>
    </source>
</reference>
<evidence type="ECO:0000313" key="3">
    <source>
        <dbReference type="Proteomes" id="UP001066276"/>
    </source>
</evidence>
<accession>A0AAV7MRB9</accession>
<dbReference type="EMBL" id="JANPWB010000013">
    <property type="protein sequence ID" value="KAJ1105624.1"/>
    <property type="molecule type" value="Genomic_DNA"/>
</dbReference>
<proteinExistence type="predicted"/>
<dbReference type="Proteomes" id="UP001066276">
    <property type="component" value="Chromosome 9"/>
</dbReference>
<gene>
    <name evidence="2" type="ORF">NDU88_003029</name>
</gene>
<name>A0AAV7MRB9_PLEWA</name>
<keyword evidence="3" id="KW-1185">Reference proteome</keyword>
<evidence type="ECO:0000256" key="1">
    <source>
        <dbReference type="SAM" id="MobiDB-lite"/>
    </source>
</evidence>
<comment type="caution">
    <text evidence="2">The sequence shown here is derived from an EMBL/GenBank/DDBJ whole genome shotgun (WGS) entry which is preliminary data.</text>
</comment>